<name>A0ABN9QVD4_9DINO</name>
<accession>A0ABN9QVD4</accession>
<protein>
    <submittedName>
        <fullName evidence="1">Uncharacterized protein</fullName>
    </submittedName>
</protein>
<proteinExistence type="predicted"/>
<evidence type="ECO:0000313" key="2">
    <source>
        <dbReference type="Proteomes" id="UP001189429"/>
    </source>
</evidence>
<organism evidence="1 2">
    <name type="scientific">Prorocentrum cordatum</name>
    <dbReference type="NCBI Taxonomy" id="2364126"/>
    <lineage>
        <taxon>Eukaryota</taxon>
        <taxon>Sar</taxon>
        <taxon>Alveolata</taxon>
        <taxon>Dinophyceae</taxon>
        <taxon>Prorocentrales</taxon>
        <taxon>Prorocentraceae</taxon>
        <taxon>Prorocentrum</taxon>
    </lineage>
</organism>
<dbReference type="EMBL" id="CAUYUJ010004099">
    <property type="protein sequence ID" value="CAK0808116.1"/>
    <property type="molecule type" value="Genomic_DNA"/>
</dbReference>
<sequence length="150" mass="16613">MPRWPRRLCTDGGRLTPELYCAGILRGTAAPPTEFEPDGADLELHGVCSRIPRSLCSSPGQHSVFLEWGIRQLRHVSDSACEHRRPKHLPTAPRVRQQRQSCHTSLGSTVLSTTPADKAMCWGAAAFSLLCRTRSRQRAAAPPRITAEIY</sequence>
<keyword evidence="2" id="KW-1185">Reference proteome</keyword>
<gene>
    <name evidence="1" type="ORF">PCOR1329_LOCUS13805</name>
</gene>
<comment type="caution">
    <text evidence="1">The sequence shown here is derived from an EMBL/GenBank/DDBJ whole genome shotgun (WGS) entry which is preliminary data.</text>
</comment>
<dbReference type="Proteomes" id="UP001189429">
    <property type="component" value="Unassembled WGS sequence"/>
</dbReference>
<evidence type="ECO:0000313" key="1">
    <source>
        <dbReference type="EMBL" id="CAK0808116.1"/>
    </source>
</evidence>
<reference evidence="1" key="1">
    <citation type="submission" date="2023-10" db="EMBL/GenBank/DDBJ databases">
        <authorList>
            <person name="Chen Y."/>
            <person name="Shah S."/>
            <person name="Dougan E. K."/>
            <person name="Thang M."/>
            <person name="Chan C."/>
        </authorList>
    </citation>
    <scope>NUCLEOTIDE SEQUENCE [LARGE SCALE GENOMIC DNA]</scope>
</reference>